<name>A0A2S5KXN4_9PROT</name>
<protein>
    <recommendedName>
        <fullName evidence="4">Malonate decarboxylase acyl carrier protein</fullName>
    </recommendedName>
</protein>
<comment type="caution">
    <text evidence="6">The sequence shown here is derived from an EMBL/GenBank/DDBJ whole genome shotgun (WGS) entry which is preliminary data.</text>
</comment>
<dbReference type="Proteomes" id="UP000238196">
    <property type="component" value="Unassembled WGS sequence"/>
</dbReference>
<evidence type="ECO:0000313" key="7">
    <source>
        <dbReference type="Proteomes" id="UP000238196"/>
    </source>
</evidence>
<dbReference type="AlphaFoldDB" id="A0A2S5KXN4"/>
<organism evidence="6 7">
    <name type="scientific">Proteobacteria bacterium 228</name>
    <dbReference type="NCBI Taxonomy" id="2083153"/>
    <lineage>
        <taxon>Bacteria</taxon>
        <taxon>Pseudomonadati</taxon>
        <taxon>Pseudomonadota</taxon>
    </lineage>
</organism>
<dbReference type="HAMAP" id="MF_00710">
    <property type="entry name" value="Malonate_deCO2ase_dsu"/>
    <property type="match status" value="1"/>
</dbReference>
<comment type="PTM">
    <text evidence="5">Covalently binds the prosthetic group of malonate decarboxylase.</text>
</comment>
<proteinExistence type="inferred from homology"/>
<dbReference type="OrthoDB" id="120290at2"/>
<evidence type="ECO:0000256" key="1">
    <source>
        <dbReference type="ARBA" id="ARBA00004496"/>
    </source>
</evidence>
<dbReference type="GO" id="GO:0005737">
    <property type="term" value="C:cytoplasm"/>
    <property type="evidence" value="ECO:0007669"/>
    <property type="project" value="UniProtKB-SubCell"/>
</dbReference>
<dbReference type="NCBIfam" id="TIGR03130">
    <property type="entry name" value="malonate_delta"/>
    <property type="match status" value="1"/>
</dbReference>
<evidence type="ECO:0000256" key="5">
    <source>
        <dbReference type="PIRSR" id="PIRSR609662-50"/>
    </source>
</evidence>
<evidence type="ECO:0000313" key="6">
    <source>
        <dbReference type="EMBL" id="PPC79269.1"/>
    </source>
</evidence>
<keyword evidence="2" id="KW-0963">Cytoplasm</keyword>
<evidence type="ECO:0000256" key="2">
    <source>
        <dbReference type="ARBA" id="ARBA00022490"/>
    </source>
</evidence>
<dbReference type="EMBL" id="PRLP01000003">
    <property type="protein sequence ID" value="PPC79269.1"/>
    <property type="molecule type" value="Genomic_DNA"/>
</dbReference>
<dbReference type="Pfam" id="PF06857">
    <property type="entry name" value="ACP"/>
    <property type="match status" value="1"/>
</dbReference>
<reference evidence="6 7" key="1">
    <citation type="submission" date="2018-02" db="EMBL/GenBank/DDBJ databases">
        <title>novel marine gammaproteobacteria from coastal saline agro ecosystem.</title>
        <authorList>
            <person name="Krishnan R."/>
            <person name="Ramesh Kumar N."/>
        </authorList>
    </citation>
    <scope>NUCLEOTIDE SEQUENCE [LARGE SCALE GENOMIC DNA]</scope>
    <source>
        <strain evidence="6 7">228</strain>
    </source>
</reference>
<gene>
    <name evidence="6" type="primary">mdcC</name>
    <name evidence="6" type="ORF">C4K68_00765</name>
</gene>
<evidence type="ECO:0000256" key="3">
    <source>
        <dbReference type="ARBA" id="ARBA00022553"/>
    </source>
</evidence>
<accession>A0A2S5KXN4</accession>
<dbReference type="InterPro" id="IPR023439">
    <property type="entry name" value="Mal_deCO2ase/Cit_lyase_ACP"/>
</dbReference>
<feature type="modified residue" description="O-(phosphoribosyl dephospho-coenzyme A)serine" evidence="5">
    <location>
        <position position="25"/>
    </location>
</feature>
<sequence>MENLHFQRPAHTGVKRRALVGYVGSGDLEVMIEPCTTAQADIHILTSSPSSETRWRQVLERIEAVQPFPAMRMDIHDFAATPGVIRLRIEQALELALQDQEVSHG</sequence>
<comment type="subcellular location">
    <subcellularLocation>
        <location evidence="1">Cytoplasm</location>
    </subcellularLocation>
</comment>
<keyword evidence="3 5" id="KW-0597">Phosphoprotein</keyword>
<evidence type="ECO:0000256" key="4">
    <source>
        <dbReference type="NCBIfam" id="TIGR03130"/>
    </source>
</evidence>
<dbReference type="InterPro" id="IPR009662">
    <property type="entry name" value="Malonate_deCO2ase_dsu"/>
</dbReference>